<dbReference type="InterPro" id="IPR025886">
    <property type="entry name" value="PP2-like"/>
</dbReference>
<dbReference type="Proteomes" id="UP001291623">
    <property type="component" value="Unassembled WGS sequence"/>
</dbReference>
<dbReference type="PANTHER" id="PTHR32278">
    <property type="entry name" value="F-BOX DOMAIN-CONTAINING PROTEIN"/>
    <property type="match status" value="1"/>
</dbReference>
<dbReference type="SUPFAM" id="SSF81383">
    <property type="entry name" value="F-box domain"/>
    <property type="match status" value="1"/>
</dbReference>
<proteinExistence type="predicted"/>
<name>A0AAE1SHW6_9SOLA</name>
<keyword evidence="2" id="KW-1185">Reference proteome</keyword>
<dbReference type="CDD" id="cd22162">
    <property type="entry name" value="F-box_AtSKIP3-like"/>
    <property type="match status" value="1"/>
</dbReference>
<evidence type="ECO:0000313" key="2">
    <source>
        <dbReference type="Proteomes" id="UP001291623"/>
    </source>
</evidence>
<dbReference type="InterPro" id="IPR036047">
    <property type="entry name" value="F-box-like_dom_sf"/>
</dbReference>
<accession>A0AAE1SHW6</accession>
<reference evidence="1" key="1">
    <citation type="submission" date="2023-12" db="EMBL/GenBank/DDBJ databases">
        <title>Genome assembly of Anisodus tanguticus.</title>
        <authorList>
            <person name="Wang Y.-J."/>
        </authorList>
    </citation>
    <scope>NUCLEOTIDE SEQUENCE</scope>
    <source>
        <strain evidence="1">KB-2021</strain>
        <tissue evidence="1">Leaf</tissue>
    </source>
</reference>
<organism evidence="1 2">
    <name type="scientific">Anisodus tanguticus</name>
    <dbReference type="NCBI Taxonomy" id="243964"/>
    <lineage>
        <taxon>Eukaryota</taxon>
        <taxon>Viridiplantae</taxon>
        <taxon>Streptophyta</taxon>
        <taxon>Embryophyta</taxon>
        <taxon>Tracheophyta</taxon>
        <taxon>Spermatophyta</taxon>
        <taxon>Magnoliopsida</taxon>
        <taxon>eudicotyledons</taxon>
        <taxon>Gunneridae</taxon>
        <taxon>Pentapetalae</taxon>
        <taxon>asterids</taxon>
        <taxon>lamiids</taxon>
        <taxon>Solanales</taxon>
        <taxon>Solanaceae</taxon>
        <taxon>Solanoideae</taxon>
        <taxon>Hyoscyameae</taxon>
        <taxon>Anisodus</taxon>
    </lineage>
</organism>
<sequence>MEENGENEKSTCLWMLPEGCIAEILGLTSPLVVCRFSLVSKSVQSAAESDAVWTKFLPSDYQSIIAGSLSPIPDFRSKKDLYVYLCSHSLLIDGGRKSFSLDKWTGKKYYFLGARDLNIVWSDTPEYWKWTCLPESRFPEVAMLEYVFWLEIWGTIRAGSLSPFTSYVAYLVYKLENKLGFNYRPSEVSVGIPAIESETRFAFLDPDVDTECEYEEEEFCYTPPCDRYQEGQAPYWPHDPNLIFSDIQHPRLRDDGWFEVELGEFYTENGDDCIELRMHEVKGEI</sequence>
<dbReference type="PANTHER" id="PTHR32278:SF135">
    <property type="entry name" value="F-BOX PROTEIN PP2-B12"/>
    <property type="match status" value="1"/>
</dbReference>
<dbReference type="AlphaFoldDB" id="A0AAE1SHW6"/>
<dbReference type="EMBL" id="JAVYJV010000005">
    <property type="protein sequence ID" value="KAK4370047.1"/>
    <property type="molecule type" value="Genomic_DNA"/>
</dbReference>
<protein>
    <recommendedName>
        <fullName evidence="3">F-box domain-containing protein</fullName>
    </recommendedName>
</protein>
<evidence type="ECO:0000313" key="1">
    <source>
        <dbReference type="EMBL" id="KAK4370047.1"/>
    </source>
</evidence>
<dbReference type="Pfam" id="PF14299">
    <property type="entry name" value="PP2"/>
    <property type="match status" value="1"/>
</dbReference>
<evidence type="ECO:0008006" key="3">
    <source>
        <dbReference type="Google" id="ProtNLM"/>
    </source>
</evidence>
<comment type="caution">
    <text evidence="1">The sequence shown here is derived from an EMBL/GenBank/DDBJ whole genome shotgun (WGS) entry which is preliminary data.</text>
</comment>
<gene>
    <name evidence="1" type="ORF">RND71_009522</name>
</gene>